<dbReference type="Gene3D" id="3.40.50.410">
    <property type="entry name" value="von Willebrand factor, type A domain"/>
    <property type="match status" value="1"/>
</dbReference>
<dbReference type="SUPFAM" id="SSF52317">
    <property type="entry name" value="Class I glutamine amidotransferase-like"/>
    <property type="match status" value="1"/>
</dbReference>
<dbReference type="SUPFAM" id="SSF53300">
    <property type="entry name" value="vWA-like"/>
    <property type="match status" value="1"/>
</dbReference>
<dbReference type="PANTHER" id="PTHR37947">
    <property type="entry name" value="BLL2462 PROTEIN"/>
    <property type="match status" value="1"/>
</dbReference>
<feature type="transmembrane region" description="Helical" evidence="1">
    <location>
        <begin position="42"/>
        <end position="60"/>
    </location>
</feature>
<dbReference type="InterPro" id="IPR010768">
    <property type="entry name" value="GATase1-like"/>
</dbReference>
<protein>
    <recommendedName>
        <fullName evidence="2">Putative glutamine amidotransferase domain-containing protein</fullName>
    </recommendedName>
</protein>
<accession>A0A517SKG5</accession>
<evidence type="ECO:0000313" key="3">
    <source>
        <dbReference type="EMBL" id="QDT56613.1"/>
    </source>
</evidence>
<dbReference type="OrthoDB" id="9781333at2"/>
<dbReference type="PANTHER" id="PTHR37947:SF1">
    <property type="entry name" value="BLL2462 PROTEIN"/>
    <property type="match status" value="1"/>
</dbReference>
<proteinExistence type="predicted"/>
<dbReference type="Gene3D" id="3.40.50.880">
    <property type="match status" value="1"/>
</dbReference>
<dbReference type="CDD" id="cd00198">
    <property type="entry name" value="vWFA"/>
    <property type="match status" value="1"/>
</dbReference>
<evidence type="ECO:0000313" key="4">
    <source>
        <dbReference type="Proteomes" id="UP000315700"/>
    </source>
</evidence>
<organism evidence="3 4">
    <name type="scientific">Caulifigura coniformis</name>
    <dbReference type="NCBI Taxonomy" id="2527983"/>
    <lineage>
        <taxon>Bacteria</taxon>
        <taxon>Pseudomonadati</taxon>
        <taxon>Planctomycetota</taxon>
        <taxon>Planctomycetia</taxon>
        <taxon>Planctomycetales</taxon>
        <taxon>Planctomycetaceae</taxon>
        <taxon>Caulifigura</taxon>
    </lineage>
</organism>
<dbReference type="Proteomes" id="UP000315700">
    <property type="component" value="Chromosome"/>
</dbReference>
<keyword evidence="1" id="KW-0472">Membrane</keyword>
<sequence>MDVLVDPVWSWPIAGALTVALLAVVLLTYPRRVAHLPNRSRRTLIALRVLSALVLSFAMFRPAVQFTEKDERGARLVFLLDASRSMTTPDGPKGATRRESLVTLLQDHDAKLKKIGEQVDLQFLDFADETVPASTIPRSDGTGKYTAIGKALADVFKQDSARRLVGVVLMSDGAQRAVGDLDIDPRAEARRFAEQRGAPIYPVPLGSSDLSGVGVDLALEDVIVDPFPFERKTVPVRGFLRVSSAAGRNVTLRLSLEDRSTRQVGEAGELKPLQSTIDSRPVKELTIPQGVTRIPFDLSFVAPSAGDFKLRCEVLPLVDEPKEVKVANNQFETLITVRKGGLKVKYFDVLRPEQTFISRLNDNAKVQLEREIIPTGSMQRPDNVTEDQFAVGRYDVYIIGDVPASVFGPAGSSLLDRLAGLVNTSGAGLLMIGGAHSFGAGGYSQTAIVDLIPVAMSPADIIGPGQMAPDQHLPPPVKMQPTREGLQHFVMQLGGPGVDNATIWNRLPALQGANRLDAKDNFVDKLATVAGTDRGLLFAKDTGRGRIMAFAGDTTYLWHLRGERAAHQRFWEQMLLWLARQENQSDQPVWVAVDPRNLSPGAKAPLRFGAQDAQKQAVNDVAFAVEVLTPKGEKRPVTPQRAGKEWFADYGGTSEPGDYWVTVTATKDGRMFGTPASTRFIVDARDPELDNPAADRDLMNELASSTGAAVISPEAFGEFLDRLLSEGLAAELLKHTTVTLWDGWPLLLVFTLLMSTEWYLRKRRGLV</sequence>
<dbReference type="InterPro" id="IPR036465">
    <property type="entry name" value="vWFA_dom_sf"/>
</dbReference>
<dbReference type="InParanoid" id="A0A517SKG5"/>
<dbReference type="Pfam" id="PF07090">
    <property type="entry name" value="GATase1_like"/>
    <property type="match status" value="1"/>
</dbReference>
<name>A0A517SKG5_9PLAN</name>
<dbReference type="InterPro" id="IPR029062">
    <property type="entry name" value="Class_I_gatase-like"/>
</dbReference>
<feature type="domain" description="Putative glutamine amidotransferase" evidence="2">
    <location>
        <begin position="424"/>
        <end position="579"/>
    </location>
</feature>
<dbReference type="KEGG" id="ccos:Pan44_46700"/>
<evidence type="ECO:0000256" key="1">
    <source>
        <dbReference type="SAM" id="Phobius"/>
    </source>
</evidence>
<keyword evidence="4" id="KW-1185">Reference proteome</keyword>
<keyword evidence="1" id="KW-0812">Transmembrane</keyword>
<evidence type="ECO:0000259" key="2">
    <source>
        <dbReference type="Pfam" id="PF07090"/>
    </source>
</evidence>
<dbReference type="AlphaFoldDB" id="A0A517SKG5"/>
<dbReference type="RefSeq" id="WP_145034068.1">
    <property type="nucleotide sequence ID" value="NZ_CP036271.1"/>
</dbReference>
<gene>
    <name evidence="3" type="ORF">Pan44_46700</name>
</gene>
<feature type="transmembrane region" description="Helical" evidence="1">
    <location>
        <begin position="12"/>
        <end position="30"/>
    </location>
</feature>
<reference evidence="3 4" key="1">
    <citation type="submission" date="2019-02" db="EMBL/GenBank/DDBJ databases">
        <title>Deep-cultivation of Planctomycetes and their phenomic and genomic characterization uncovers novel biology.</title>
        <authorList>
            <person name="Wiegand S."/>
            <person name="Jogler M."/>
            <person name="Boedeker C."/>
            <person name="Pinto D."/>
            <person name="Vollmers J."/>
            <person name="Rivas-Marin E."/>
            <person name="Kohn T."/>
            <person name="Peeters S.H."/>
            <person name="Heuer A."/>
            <person name="Rast P."/>
            <person name="Oberbeckmann S."/>
            <person name="Bunk B."/>
            <person name="Jeske O."/>
            <person name="Meyerdierks A."/>
            <person name="Storesund J.E."/>
            <person name="Kallscheuer N."/>
            <person name="Luecker S."/>
            <person name="Lage O.M."/>
            <person name="Pohl T."/>
            <person name="Merkel B.J."/>
            <person name="Hornburger P."/>
            <person name="Mueller R.-W."/>
            <person name="Bruemmer F."/>
            <person name="Labrenz M."/>
            <person name="Spormann A.M."/>
            <person name="Op den Camp H."/>
            <person name="Overmann J."/>
            <person name="Amann R."/>
            <person name="Jetten M.S.M."/>
            <person name="Mascher T."/>
            <person name="Medema M.H."/>
            <person name="Devos D.P."/>
            <person name="Kaster A.-K."/>
            <person name="Ovreas L."/>
            <person name="Rohde M."/>
            <person name="Galperin M.Y."/>
            <person name="Jogler C."/>
        </authorList>
    </citation>
    <scope>NUCLEOTIDE SEQUENCE [LARGE SCALE GENOMIC DNA]</scope>
    <source>
        <strain evidence="3 4">Pan44</strain>
    </source>
</reference>
<dbReference type="EMBL" id="CP036271">
    <property type="protein sequence ID" value="QDT56613.1"/>
    <property type="molecule type" value="Genomic_DNA"/>
</dbReference>
<keyword evidence="1" id="KW-1133">Transmembrane helix</keyword>